<dbReference type="AlphaFoldDB" id="A0A1X0NY83"/>
<comment type="caution">
    <text evidence="1">The sequence shown here is derived from an EMBL/GenBank/DDBJ whole genome shotgun (WGS) entry which is preliminary data.</text>
</comment>
<dbReference type="EMBL" id="NBCO01000011">
    <property type="protein sequence ID" value="ORC89666.1"/>
    <property type="molecule type" value="Genomic_DNA"/>
</dbReference>
<sequence>MLEEMDVFGIFDGPQPPPAAHLTVQQYRTLVQYFGQKLELGDVSFLFNLPLLHSDNDNNDDERDSDECQETHVEREVLNGIKKDMGIVDNISGNLSPPVCIHIARENGLQAIQNPELLPTIVSDEVDESIAHVPPHVHCLFCMHEGHEKRDDNISPVLVKDLRHSLLAHYTQNMEKRDHYLALLEEETETSMDEKEREVSAHNQMHVEMLESMAEHAGRHTCFVVSAGTAASPVVVVYCAACNQLAPLVRFTPSSEAVVKDDKEKKDEMQVNKVEEKEEKEEGIMISVESVELIMARILLACDLLLSLKREREQVGCSVIPRIQEESYIFLPTPFLFGEEEEALTEIFESGSILTHSSVVLPLATVTGTPEAPRLSLLDPSLLSTSTTNNNNNNNTIGMESILGDLPPYYFSNAVVGFVMRWSSEAETRAKVEWVLQQDTNLSLQRRLVFVEDTDEWIIAYVFHHRDVSPVEGTRERNDPYNSIRLRENCSIVKMVPLTLLQQYKHGETFTNEHKINNSTNNNTEVMDMVGECPYSMESRTINYFASMMALAKAMGIVADHFKRNINGSQNE</sequence>
<dbReference type="GeneID" id="39984689"/>
<name>A0A1X0NY83_9TRYP</name>
<evidence type="ECO:0000313" key="2">
    <source>
        <dbReference type="Proteomes" id="UP000192257"/>
    </source>
</evidence>
<keyword evidence="2" id="KW-1185">Reference proteome</keyword>
<reference evidence="1 2" key="1">
    <citation type="submission" date="2017-03" db="EMBL/GenBank/DDBJ databases">
        <title>An alternative strategy for trypanosome survival in the mammalian bloodstream revealed through genome and transcriptome analysis of the ubiquitous bovine parasite Trypanosoma (Megatrypanum) theileri.</title>
        <authorList>
            <person name="Kelly S."/>
            <person name="Ivens A."/>
            <person name="Mott A."/>
            <person name="O'Neill E."/>
            <person name="Emms D."/>
            <person name="Macleod O."/>
            <person name="Voorheis P."/>
            <person name="Matthews J."/>
            <person name="Matthews K."/>
            <person name="Carrington M."/>
        </authorList>
    </citation>
    <scope>NUCLEOTIDE SEQUENCE [LARGE SCALE GENOMIC DNA]</scope>
    <source>
        <strain evidence="1">Edinburgh</strain>
    </source>
</reference>
<dbReference type="Proteomes" id="UP000192257">
    <property type="component" value="Unassembled WGS sequence"/>
</dbReference>
<dbReference type="RefSeq" id="XP_028883732.1">
    <property type="nucleotide sequence ID" value="XM_029024909.1"/>
</dbReference>
<dbReference type="VEuPathDB" id="TriTrypDB:TM35_000112000"/>
<protein>
    <submittedName>
        <fullName evidence="1">Uncharacterized protein</fullName>
    </submittedName>
</protein>
<gene>
    <name evidence="1" type="ORF">TM35_000112000</name>
</gene>
<organism evidence="1 2">
    <name type="scientific">Trypanosoma theileri</name>
    <dbReference type="NCBI Taxonomy" id="67003"/>
    <lineage>
        <taxon>Eukaryota</taxon>
        <taxon>Discoba</taxon>
        <taxon>Euglenozoa</taxon>
        <taxon>Kinetoplastea</taxon>
        <taxon>Metakinetoplastina</taxon>
        <taxon>Trypanosomatida</taxon>
        <taxon>Trypanosomatidae</taxon>
        <taxon>Trypanosoma</taxon>
    </lineage>
</organism>
<dbReference type="OrthoDB" id="272462at2759"/>
<accession>A0A1X0NY83</accession>
<evidence type="ECO:0000313" key="1">
    <source>
        <dbReference type="EMBL" id="ORC89666.1"/>
    </source>
</evidence>
<proteinExistence type="predicted"/>